<dbReference type="OrthoDB" id="7275306at2"/>
<evidence type="ECO:0000313" key="4">
    <source>
        <dbReference type="Proteomes" id="UP000298225"/>
    </source>
</evidence>
<name>A0A4Y9KRW6_9BRAD</name>
<comment type="caution">
    <text evidence="1">The sequence shown here is derived from an EMBL/GenBank/DDBJ whole genome shotgun (WGS) entry which is preliminary data.</text>
</comment>
<dbReference type="Proteomes" id="UP000298225">
    <property type="component" value="Unassembled WGS sequence"/>
</dbReference>
<reference evidence="1 4" key="1">
    <citation type="submission" date="2019-03" db="EMBL/GenBank/DDBJ databases">
        <title>Bradyrhizobium strains diversity isolated from Chamaecrista fasciculata.</title>
        <authorList>
            <person name="Urquiaga M.C.O."/>
            <person name="Hungria M."/>
            <person name="Delamuta J.R.M."/>
        </authorList>
    </citation>
    <scope>NUCLEOTIDE SEQUENCE [LARGE SCALE GENOMIC DNA]</scope>
    <source>
        <strain evidence="1 4">CNPSo 3424</strain>
    </source>
</reference>
<accession>A0A4Y9KRW6</accession>
<accession>A0A4Y9NM22</accession>
<evidence type="ECO:0008006" key="5">
    <source>
        <dbReference type="Google" id="ProtNLM"/>
    </source>
</evidence>
<evidence type="ECO:0000313" key="1">
    <source>
        <dbReference type="EMBL" id="TFV29493.1"/>
    </source>
</evidence>
<organism evidence="1 4">
    <name type="scientific">Bradyrhizobium frederickii</name>
    <dbReference type="NCBI Taxonomy" id="2560054"/>
    <lineage>
        <taxon>Bacteria</taxon>
        <taxon>Pseudomonadati</taxon>
        <taxon>Pseudomonadota</taxon>
        <taxon>Alphaproteobacteria</taxon>
        <taxon>Hyphomicrobiales</taxon>
        <taxon>Nitrobacteraceae</taxon>
        <taxon>Bradyrhizobium</taxon>
    </lineage>
</organism>
<reference evidence="2 3" key="2">
    <citation type="submission" date="2019-03" db="EMBL/GenBank/DDBJ databases">
        <title>Bradyrhizobium strains diversity.</title>
        <authorList>
            <person name="Urquiaga M.C.O."/>
            <person name="Hungria M."/>
            <person name="Delamuta J.R.M."/>
            <person name="Klepa M.S."/>
        </authorList>
    </citation>
    <scope>NUCLEOTIDE SEQUENCE [LARGE SCALE GENOMIC DNA]</scope>
    <source>
        <strain evidence="2 3">CNPSo 3426</strain>
    </source>
</reference>
<protein>
    <recommendedName>
        <fullName evidence="5">Transposase</fullName>
    </recommendedName>
</protein>
<evidence type="ECO:0000313" key="2">
    <source>
        <dbReference type="EMBL" id="TFV68056.1"/>
    </source>
</evidence>
<dbReference type="EMBL" id="SPQS01000048">
    <property type="protein sequence ID" value="TFV68056.1"/>
    <property type="molecule type" value="Genomic_DNA"/>
</dbReference>
<gene>
    <name evidence="2" type="ORF">E4K64_37625</name>
    <name evidence="1" type="ORF">E4K66_37605</name>
</gene>
<proteinExistence type="predicted"/>
<dbReference type="AlphaFoldDB" id="A0A4Y9KRW6"/>
<evidence type="ECO:0000313" key="3">
    <source>
        <dbReference type="Proteomes" id="UP000297700"/>
    </source>
</evidence>
<sequence length="60" mass="6643">MKQKSGPRKPAAEQVLKDIRRQTRRHYSAEEKIRIVLEGRKRLAGTLIGAGLTICGIATA</sequence>
<dbReference type="Proteomes" id="UP000297700">
    <property type="component" value="Unassembled WGS sequence"/>
</dbReference>
<keyword evidence="4" id="KW-1185">Reference proteome</keyword>
<dbReference type="EMBL" id="SPQU01000049">
    <property type="protein sequence ID" value="TFV29493.1"/>
    <property type="molecule type" value="Genomic_DNA"/>
</dbReference>